<accession>A0A6J7WFK4</accession>
<organism evidence="1">
    <name type="scientific">uncultured Caudovirales phage</name>
    <dbReference type="NCBI Taxonomy" id="2100421"/>
    <lineage>
        <taxon>Viruses</taxon>
        <taxon>Duplodnaviria</taxon>
        <taxon>Heunggongvirae</taxon>
        <taxon>Uroviricota</taxon>
        <taxon>Caudoviricetes</taxon>
        <taxon>Peduoviridae</taxon>
        <taxon>Maltschvirus</taxon>
        <taxon>Maltschvirus maltsch</taxon>
    </lineage>
</organism>
<reference evidence="1" key="1">
    <citation type="submission" date="2020-05" db="EMBL/GenBank/DDBJ databases">
        <authorList>
            <person name="Chiriac C."/>
            <person name="Salcher M."/>
            <person name="Ghai R."/>
            <person name="Kavagutti S V."/>
        </authorList>
    </citation>
    <scope>NUCLEOTIDE SEQUENCE</scope>
</reference>
<protein>
    <submittedName>
        <fullName evidence="1">Uncharacterized protein</fullName>
    </submittedName>
</protein>
<sequence>MENLTKEELITIQTALSIANNEKTFECKLIGKENLDNLSKKVHQLIKEEYTNF</sequence>
<evidence type="ECO:0000313" key="1">
    <source>
        <dbReference type="EMBL" id="CAB5212392.1"/>
    </source>
</evidence>
<gene>
    <name evidence="1" type="ORF">UFOVP187_10</name>
</gene>
<proteinExistence type="predicted"/>
<dbReference type="EMBL" id="LR798237">
    <property type="protein sequence ID" value="CAB5212392.1"/>
    <property type="molecule type" value="Genomic_DNA"/>
</dbReference>
<name>A0A6J7WFK4_9CAUD</name>